<evidence type="ECO:0000313" key="3">
    <source>
        <dbReference type="Proteomes" id="UP000032233"/>
    </source>
</evidence>
<reference evidence="2 3" key="1">
    <citation type="submission" date="2013-11" db="EMBL/GenBank/DDBJ databases">
        <title>Metagenomic analysis of a methanogenic consortium involved in long chain n-alkane degradation.</title>
        <authorList>
            <person name="Davidova I.A."/>
            <person name="Callaghan A.V."/>
            <person name="Wawrik B."/>
            <person name="Pruitt S."/>
            <person name="Marks C."/>
            <person name="Duncan K.E."/>
            <person name="Suflita J.M."/>
        </authorList>
    </citation>
    <scope>NUCLEOTIDE SEQUENCE [LARGE SCALE GENOMIC DNA]</scope>
    <source>
        <strain evidence="2 3">SPR</strain>
    </source>
</reference>
<dbReference type="PANTHER" id="PTHR35271:SF1">
    <property type="entry name" value="ABC TRANSPORTER, SUBSTRATE-BINDING LIPOPROTEIN"/>
    <property type="match status" value="1"/>
</dbReference>
<dbReference type="EMBL" id="AZAC01000024">
    <property type="protein sequence ID" value="KIX12713.1"/>
    <property type="molecule type" value="Genomic_DNA"/>
</dbReference>
<sequence>MKRFLKISLLVCIGLLLAMPGGAFAKEFKVGVTVIVAHPALQADQKGFEKALADAGVKVVYDLQNAQGEMSNAQTIAQKFVDDKVDLVHAIATPTSQAAVKVIKEIPVVYSSVTDPVDAGLVSTMGPAGKNVTGVSDAWPIAKQIKLYIEMLPKAKRWGTIYNAGDANSLVSIKKTKAAMKELGLELVEVTVSNSNEVYTAAQSLVGRVDAIYITSDNIVVSAMGSVAKVAGNKDIPLFAGDTGSVPQGASVALGFDYFQVGYSAGKKAVQILKDGKKPGDIPSGYTEKLSLHISLINAKKQGFKIPQKYIDQAEKVFK</sequence>
<dbReference type="CDD" id="cd06325">
    <property type="entry name" value="PBP1_ABC_unchar_transporter"/>
    <property type="match status" value="1"/>
</dbReference>
<name>A0A0D2HQE8_9BACT</name>
<dbReference type="PANTHER" id="PTHR35271">
    <property type="entry name" value="ABC TRANSPORTER, SUBSTRATE-BINDING LIPOPROTEIN-RELATED"/>
    <property type="match status" value="1"/>
</dbReference>
<evidence type="ECO:0000313" key="2">
    <source>
        <dbReference type="EMBL" id="KIX12713.1"/>
    </source>
</evidence>
<feature type="chain" id="PRO_5002243490" evidence="1">
    <location>
        <begin position="26"/>
        <end position="319"/>
    </location>
</feature>
<dbReference type="AlphaFoldDB" id="A0A0D2HQE8"/>
<dbReference type="STRING" id="1429043.X474_17760"/>
<keyword evidence="3" id="KW-1185">Reference proteome</keyword>
<keyword evidence="1" id="KW-0732">Signal</keyword>
<dbReference type="OrthoDB" id="9776955at2"/>
<dbReference type="PATRIC" id="fig|1429043.3.peg.3756"/>
<evidence type="ECO:0000256" key="1">
    <source>
        <dbReference type="SAM" id="SignalP"/>
    </source>
</evidence>
<dbReference type="RefSeq" id="WP_052515291.1">
    <property type="nucleotide sequence ID" value="NZ_AZAC01000024.1"/>
</dbReference>
<dbReference type="InterPro" id="IPR007487">
    <property type="entry name" value="ABC_transpt-TYRBP-like"/>
</dbReference>
<accession>A0A0D2HQE8</accession>
<protein>
    <submittedName>
        <fullName evidence="2">ABC transporter substrate-binding protein</fullName>
    </submittedName>
</protein>
<comment type="caution">
    <text evidence="2">The sequence shown here is derived from an EMBL/GenBank/DDBJ whole genome shotgun (WGS) entry which is preliminary data.</text>
</comment>
<proteinExistence type="predicted"/>
<dbReference type="Gene3D" id="3.40.50.2300">
    <property type="match status" value="2"/>
</dbReference>
<dbReference type="InParanoid" id="A0A0D2HQE8"/>
<dbReference type="Proteomes" id="UP000032233">
    <property type="component" value="Unassembled WGS sequence"/>
</dbReference>
<dbReference type="InterPro" id="IPR028082">
    <property type="entry name" value="Peripla_BP_I"/>
</dbReference>
<gene>
    <name evidence="2" type="ORF">X474_17760</name>
</gene>
<dbReference type="Pfam" id="PF04392">
    <property type="entry name" value="ABC_sub_bind"/>
    <property type="match status" value="1"/>
</dbReference>
<feature type="signal peptide" evidence="1">
    <location>
        <begin position="1"/>
        <end position="25"/>
    </location>
</feature>
<organism evidence="2 3">
    <name type="scientific">Dethiosulfatarculus sandiegensis</name>
    <dbReference type="NCBI Taxonomy" id="1429043"/>
    <lineage>
        <taxon>Bacteria</taxon>
        <taxon>Pseudomonadati</taxon>
        <taxon>Thermodesulfobacteriota</taxon>
        <taxon>Desulfarculia</taxon>
        <taxon>Desulfarculales</taxon>
        <taxon>Desulfarculaceae</taxon>
        <taxon>Dethiosulfatarculus</taxon>
    </lineage>
</organism>
<dbReference type="SUPFAM" id="SSF53822">
    <property type="entry name" value="Periplasmic binding protein-like I"/>
    <property type="match status" value="1"/>
</dbReference>